<sequence>MFPFVWEWVWDAGHYMFFGGMWYVLIILSVGLNWCIYKALKDTKEGKGGGHGDH</sequence>
<name>A0ABM7PP42_9BACT</name>
<evidence type="ECO:0008006" key="4">
    <source>
        <dbReference type="Google" id="ProtNLM"/>
    </source>
</evidence>
<gene>
    <name evidence="2" type="ORF">DSLASN_46890</name>
</gene>
<evidence type="ECO:0000256" key="1">
    <source>
        <dbReference type="SAM" id="Phobius"/>
    </source>
</evidence>
<keyword evidence="1" id="KW-0812">Transmembrane</keyword>
<keyword evidence="3" id="KW-1185">Reference proteome</keyword>
<evidence type="ECO:0000313" key="2">
    <source>
        <dbReference type="EMBL" id="BCS99057.1"/>
    </source>
</evidence>
<organism evidence="2 3">
    <name type="scientific">Desulfoluna limicola</name>
    <dbReference type="NCBI Taxonomy" id="2810562"/>
    <lineage>
        <taxon>Bacteria</taxon>
        <taxon>Pseudomonadati</taxon>
        <taxon>Thermodesulfobacteriota</taxon>
        <taxon>Desulfobacteria</taxon>
        <taxon>Desulfobacterales</taxon>
        <taxon>Desulfolunaceae</taxon>
        <taxon>Desulfoluna</taxon>
    </lineage>
</organism>
<reference evidence="2 3" key="1">
    <citation type="submission" date="2021-02" db="EMBL/GenBank/DDBJ databases">
        <title>Complete genome of Desulfoluna sp. strain ASN36.</title>
        <authorList>
            <person name="Takahashi A."/>
            <person name="Kojima H."/>
            <person name="Fukui M."/>
        </authorList>
    </citation>
    <scope>NUCLEOTIDE SEQUENCE [LARGE SCALE GENOMIC DNA]</scope>
    <source>
        <strain evidence="2 3">ASN36</strain>
    </source>
</reference>
<dbReference type="RefSeq" id="WP_236890412.1">
    <property type="nucleotide sequence ID" value="NZ_AP024488.1"/>
</dbReference>
<feature type="transmembrane region" description="Helical" evidence="1">
    <location>
        <begin position="12"/>
        <end position="37"/>
    </location>
</feature>
<protein>
    <recommendedName>
        <fullName evidence="4">Hmc operon protein 4</fullName>
    </recommendedName>
</protein>
<keyword evidence="1" id="KW-0472">Membrane</keyword>
<dbReference type="Proteomes" id="UP001320148">
    <property type="component" value="Chromosome"/>
</dbReference>
<evidence type="ECO:0000313" key="3">
    <source>
        <dbReference type="Proteomes" id="UP001320148"/>
    </source>
</evidence>
<keyword evidence="1" id="KW-1133">Transmembrane helix</keyword>
<proteinExistence type="predicted"/>
<dbReference type="EMBL" id="AP024488">
    <property type="protein sequence ID" value="BCS99057.1"/>
    <property type="molecule type" value="Genomic_DNA"/>
</dbReference>
<accession>A0ABM7PP42</accession>